<keyword evidence="6" id="KW-0472">Membrane</keyword>
<dbReference type="InterPro" id="IPR028976">
    <property type="entry name" value="CheC-like_sf"/>
</dbReference>
<dbReference type="Pfam" id="PF01052">
    <property type="entry name" value="FliMN_C"/>
    <property type="match status" value="1"/>
</dbReference>
<dbReference type="Gene3D" id="3.40.1550.10">
    <property type="entry name" value="CheC-like"/>
    <property type="match status" value="1"/>
</dbReference>
<evidence type="ECO:0000313" key="10">
    <source>
        <dbReference type="Proteomes" id="UP001172911"/>
    </source>
</evidence>
<dbReference type="CDD" id="cd17907">
    <property type="entry name" value="FliY_FliN-Y"/>
    <property type="match status" value="1"/>
</dbReference>
<dbReference type="SUPFAM" id="SSF101801">
    <property type="entry name" value="Surface presentation of antigens (SPOA)"/>
    <property type="match status" value="1"/>
</dbReference>
<organism evidence="9 10">
    <name type="scientific">Desulforamulus aquiferis</name>
    <dbReference type="NCBI Taxonomy" id="1397668"/>
    <lineage>
        <taxon>Bacteria</taxon>
        <taxon>Bacillati</taxon>
        <taxon>Bacillota</taxon>
        <taxon>Clostridia</taxon>
        <taxon>Eubacteriales</taxon>
        <taxon>Peptococcaceae</taxon>
        <taxon>Desulforamulus</taxon>
    </lineage>
</organism>
<reference evidence="9" key="2">
    <citation type="submission" date="2023-03" db="EMBL/GenBank/DDBJ databases">
        <authorList>
            <person name="Zhang Z."/>
        </authorList>
    </citation>
    <scope>NUCLEOTIDE SEQUENCE</scope>
    <source>
        <strain evidence="9">DSA</strain>
    </source>
</reference>
<dbReference type="Pfam" id="PF04509">
    <property type="entry name" value="CheC"/>
    <property type="match status" value="2"/>
</dbReference>
<dbReference type="NCBIfam" id="TIGR02480">
    <property type="entry name" value="fliN"/>
    <property type="match status" value="1"/>
</dbReference>
<keyword evidence="3" id="KW-1003">Cell membrane</keyword>
<dbReference type="PANTHER" id="PTHR43484:SF1">
    <property type="entry name" value="FLAGELLAR MOTOR SWITCH PROTEIN FLIN"/>
    <property type="match status" value="1"/>
</dbReference>
<evidence type="ECO:0000256" key="5">
    <source>
        <dbReference type="ARBA" id="ARBA00022779"/>
    </source>
</evidence>
<evidence type="ECO:0000259" key="7">
    <source>
        <dbReference type="Pfam" id="PF01052"/>
    </source>
</evidence>
<dbReference type="Gene3D" id="2.30.330.10">
    <property type="entry name" value="SpoA-like"/>
    <property type="match status" value="1"/>
</dbReference>
<sequence length="405" mass="43508">MSRLLSQEEIDALMNAQATGDNPGSSEELVLPGVEAGSSAEAINEDASPNLVQLMTLEEIDALGEVGNISMGSASTTLSEILSQKVNITSPKVKIITKAELFDSFVVPYLVIKVDFSEGINGYNLLIIRLEDAATMASLMMGGDGTPMSEEISEMEISAASEAMNMMIGTSATSLSQMFHRPINISPPESTLLRTKDDPLASPPEKIEDTIVVVSFNMTIGDLVDTEIMQIMSVETAKEEASLLLMDLVGGPPEQVQITESAIPEQEFPEQLEELAIDVPDEITTQEPLYTSPSPMVNNETLNVQQPAAKAPSLGSLEQRNLELILDIPLKVSVVLGRTKRPIKDVLKIAPGTVVELNTLANEPVEVLVNGTLVATGEVVVVNENFGVRLTNIISPIERIKRLGS</sequence>
<evidence type="ECO:0000256" key="6">
    <source>
        <dbReference type="ARBA" id="ARBA00023136"/>
    </source>
</evidence>
<feature type="domain" description="CheC-like protein" evidence="8">
    <location>
        <begin position="155"/>
        <end position="189"/>
    </location>
</feature>
<dbReference type="GO" id="GO:0005886">
    <property type="term" value="C:plasma membrane"/>
    <property type="evidence" value="ECO:0007669"/>
    <property type="project" value="UniProtKB-SubCell"/>
</dbReference>
<evidence type="ECO:0000259" key="8">
    <source>
        <dbReference type="Pfam" id="PF04509"/>
    </source>
</evidence>
<feature type="domain" description="Flagellar motor switch protein FliN-like C-terminal" evidence="7">
    <location>
        <begin position="324"/>
        <end position="394"/>
    </location>
</feature>
<keyword evidence="9" id="KW-0969">Cilium</keyword>
<reference evidence="9" key="1">
    <citation type="journal article" date="2023" name="J. Hazard. Mater.">
        <title>Anaerobic biodegradation of pyrene and benzo[a]pyrene by a new sulfate-reducing Desulforamulus aquiferis strain DSA.</title>
        <authorList>
            <person name="Zhang Z."/>
            <person name="Sun J."/>
            <person name="Gong X."/>
            <person name="Wang C."/>
            <person name="Wang H."/>
        </authorList>
    </citation>
    <scope>NUCLEOTIDE SEQUENCE</scope>
    <source>
        <strain evidence="9">DSA</strain>
    </source>
</reference>
<keyword evidence="9" id="KW-0282">Flagellum</keyword>
<comment type="similarity">
    <text evidence="2">Belongs to the FliN/MopA/SpaO family.</text>
</comment>
<dbReference type="EMBL" id="JARPTC010000021">
    <property type="protein sequence ID" value="MDO7788393.1"/>
    <property type="molecule type" value="Genomic_DNA"/>
</dbReference>
<evidence type="ECO:0000313" key="9">
    <source>
        <dbReference type="EMBL" id="MDO7788393.1"/>
    </source>
</evidence>
<keyword evidence="9" id="KW-0966">Cell projection</keyword>
<evidence type="ECO:0000256" key="2">
    <source>
        <dbReference type="ARBA" id="ARBA00009226"/>
    </source>
</evidence>
<dbReference type="SUPFAM" id="SSF103039">
    <property type="entry name" value="CheC-like"/>
    <property type="match status" value="1"/>
</dbReference>
<dbReference type="InterPro" id="IPR001543">
    <property type="entry name" value="FliN-like_C"/>
</dbReference>
<evidence type="ECO:0000256" key="4">
    <source>
        <dbReference type="ARBA" id="ARBA00022500"/>
    </source>
</evidence>
<accession>A0AAW7ZF67</accession>
<dbReference type="InterPro" id="IPR036429">
    <property type="entry name" value="SpoA-like_sf"/>
</dbReference>
<dbReference type="GO" id="GO:0003774">
    <property type="term" value="F:cytoskeletal motor activity"/>
    <property type="evidence" value="ECO:0007669"/>
    <property type="project" value="InterPro"/>
</dbReference>
<keyword evidence="10" id="KW-1185">Reference proteome</keyword>
<evidence type="ECO:0000256" key="1">
    <source>
        <dbReference type="ARBA" id="ARBA00004413"/>
    </source>
</evidence>
<keyword evidence="4" id="KW-0145">Chemotaxis</keyword>
<protein>
    <submittedName>
        <fullName evidence="9">Flagellar motor switch phosphatase FliY</fullName>
    </submittedName>
</protein>
<dbReference type="InterPro" id="IPR007597">
    <property type="entry name" value="CheC"/>
</dbReference>
<dbReference type="Proteomes" id="UP001172911">
    <property type="component" value="Unassembled WGS sequence"/>
</dbReference>
<dbReference type="GO" id="GO:0006935">
    <property type="term" value="P:chemotaxis"/>
    <property type="evidence" value="ECO:0007669"/>
    <property type="project" value="UniProtKB-KW"/>
</dbReference>
<dbReference type="GO" id="GO:0016787">
    <property type="term" value="F:hydrolase activity"/>
    <property type="evidence" value="ECO:0007669"/>
    <property type="project" value="InterPro"/>
</dbReference>
<dbReference type="GO" id="GO:0009425">
    <property type="term" value="C:bacterial-type flagellum basal body"/>
    <property type="evidence" value="ECO:0007669"/>
    <property type="project" value="InterPro"/>
</dbReference>
<dbReference type="PRINTS" id="PR00956">
    <property type="entry name" value="FLGMOTORFLIN"/>
</dbReference>
<gene>
    <name evidence="9" type="primary">fliY</name>
    <name evidence="9" type="ORF">P6N53_14290</name>
</gene>
<feature type="domain" description="CheC-like protein" evidence="8">
    <location>
        <begin position="59"/>
        <end position="95"/>
    </location>
</feature>
<keyword evidence="5" id="KW-0283">Flagellar rotation</keyword>
<comment type="subcellular location">
    <subcellularLocation>
        <location evidence="1">Cell membrane</location>
        <topology evidence="1">Peripheral membrane protein</topology>
        <orientation evidence="1">Cytoplasmic side</orientation>
    </subcellularLocation>
</comment>
<dbReference type="GO" id="GO:0071973">
    <property type="term" value="P:bacterial-type flagellum-dependent cell motility"/>
    <property type="evidence" value="ECO:0007669"/>
    <property type="project" value="InterPro"/>
</dbReference>
<dbReference type="RefSeq" id="WP_304544293.1">
    <property type="nucleotide sequence ID" value="NZ_JARPTC010000021.1"/>
</dbReference>
<comment type="caution">
    <text evidence="9">The sequence shown here is derived from an EMBL/GenBank/DDBJ whole genome shotgun (WGS) entry which is preliminary data.</text>
</comment>
<proteinExistence type="inferred from homology"/>
<dbReference type="InterPro" id="IPR051469">
    <property type="entry name" value="FliN/MopA/SpaO"/>
</dbReference>
<dbReference type="InterPro" id="IPR001172">
    <property type="entry name" value="FliN_T3SS_HrcQb"/>
</dbReference>
<dbReference type="AlphaFoldDB" id="A0AAW7ZF67"/>
<dbReference type="PANTHER" id="PTHR43484">
    <property type="match status" value="1"/>
</dbReference>
<evidence type="ECO:0000256" key="3">
    <source>
        <dbReference type="ARBA" id="ARBA00022475"/>
    </source>
</evidence>
<dbReference type="NCBIfam" id="NF005995">
    <property type="entry name" value="PRK08119.1"/>
    <property type="match status" value="1"/>
</dbReference>
<dbReference type="InterPro" id="IPR012826">
    <property type="entry name" value="FliN"/>
</dbReference>
<name>A0AAW7ZF67_9FIRM</name>